<dbReference type="Ensembl" id="ENSOANT00000057212.1">
    <property type="protein sequence ID" value="ENSOANP00000042960.1"/>
    <property type="gene ID" value="ENSOANG00000040433.1"/>
</dbReference>
<evidence type="ECO:0008006" key="18">
    <source>
        <dbReference type="Google" id="ProtNLM"/>
    </source>
</evidence>
<dbReference type="GeneTree" id="ENSGT00390000013892"/>
<dbReference type="Pfam" id="PF07645">
    <property type="entry name" value="EGF_CA"/>
    <property type="match status" value="2"/>
</dbReference>
<gene>
    <name evidence="16" type="primary">SUSD1</name>
</gene>
<dbReference type="InterPro" id="IPR035976">
    <property type="entry name" value="Sushi/SCR/CCP_sf"/>
</dbReference>
<evidence type="ECO:0000256" key="5">
    <source>
        <dbReference type="ARBA" id="ARBA00022737"/>
    </source>
</evidence>
<keyword evidence="11" id="KW-0768">Sushi</keyword>
<accession>A0A6I8NPC4</accession>
<dbReference type="InterPro" id="IPR009030">
    <property type="entry name" value="Growth_fac_rcpt_cys_sf"/>
</dbReference>
<feature type="domain" description="Sushi" evidence="15">
    <location>
        <begin position="280"/>
        <end position="339"/>
    </location>
</feature>
<evidence type="ECO:0000256" key="1">
    <source>
        <dbReference type="ARBA" id="ARBA00004479"/>
    </source>
</evidence>
<evidence type="ECO:0000256" key="13">
    <source>
        <dbReference type="SAM" id="Phobius"/>
    </source>
</evidence>
<evidence type="ECO:0000313" key="16">
    <source>
        <dbReference type="Ensembl" id="ENSOANP00000042960.1"/>
    </source>
</evidence>
<reference evidence="16" key="2">
    <citation type="submission" date="2025-08" db="UniProtKB">
        <authorList>
            <consortium name="Ensembl"/>
        </authorList>
    </citation>
    <scope>IDENTIFICATION</scope>
    <source>
        <strain evidence="16">Glennie</strain>
    </source>
</reference>
<dbReference type="PROSITE" id="PS00010">
    <property type="entry name" value="ASX_HYDROXYL"/>
    <property type="match status" value="2"/>
</dbReference>
<proteinExistence type="predicted"/>
<dbReference type="SUPFAM" id="SSF57535">
    <property type="entry name" value="Complement control module/SCR domain"/>
    <property type="match status" value="4"/>
</dbReference>
<comment type="subcellular location">
    <subcellularLocation>
        <location evidence="1">Membrane</location>
        <topology evidence="1">Single-pass type I membrane protein</topology>
    </subcellularLocation>
</comment>
<keyword evidence="8" id="KW-1015">Disulfide bond</keyword>
<keyword evidence="3 13" id="KW-0812">Transmembrane</keyword>
<feature type="domain" description="Sushi" evidence="15">
    <location>
        <begin position="400"/>
        <end position="459"/>
    </location>
</feature>
<evidence type="ECO:0000259" key="15">
    <source>
        <dbReference type="PROSITE" id="PS50923"/>
    </source>
</evidence>
<dbReference type="PANTHER" id="PTHR24051:SF5">
    <property type="entry name" value="SUSHI DOMAIN-CONTAINING PROTEIN 1"/>
    <property type="match status" value="1"/>
</dbReference>
<keyword evidence="6 13" id="KW-1133">Transmembrane helix</keyword>
<evidence type="ECO:0000256" key="9">
    <source>
        <dbReference type="ARBA" id="ARBA00023180"/>
    </source>
</evidence>
<dbReference type="Pfam" id="PF23144">
    <property type="entry name" value="Fn3_PTPRU"/>
    <property type="match status" value="1"/>
</dbReference>
<feature type="region of interest" description="Disordered" evidence="12">
    <location>
        <begin position="51"/>
        <end position="79"/>
    </location>
</feature>
<evidence type="ECO:0000256" key="7">
    <source>
        <dbReference type="ARBA" id="ARBA00023136"/>
    </source>
</evidence>
<dbReference type="OMA" id="HSEVLWH"/>
<evidence type="ECO:0000256" key="2">
    <source>
        <dbReference type="ARBA" id="ARBA00022536"/>
    </source>
</evidence>
<dbReference type="InterPro" id="IPR018097">
    <property type="entry name" value="EGF_Ca-bd_CS"/>
</dbReference>
<dbReference type="FunFam" id="2.10.25.10:FF:000038">
    <property type="entry name" value="Fibrillin 2"/>
    <property type="match status" value="2"/>
</dbReference>
<feature type="region of interest" description="Disordered" evidence="12">
    <location>
        <begin position="1"/>
        <end position="31"/>
    </location>
</feature>
<feature type="compositionally biased region" description="Basic and acidic residues" evidence="12">
    <location>
        <begin position="1"/>
        <end position="16"/>
    </location>
</feature>
<dbReference type="PROSITE" id="PS50923">
    <property type="entry name" value="SUSHI"/>
    <property type="match status" value="4"/>
</dbReference>
<dbReference type="InterPro" id="IPR051622">
    <property type="entry name" value="R-tyr_protein_phosphatases"/>
</dbReference>
<dbReference type="SMART" id="SM00181">
    <property type="entry name" value="EGF"/>
    <property type="match status" value="3"/>
</dbReference>
<dbReference type="InterPro" id="IPR001881">
    <property type="entry name" value="EGF-like_Ca-bd_dom"/>
</dbReference>
<evidence type="ECO:0000313" key="17">
    <source>
        <dbReference type="Proteomes" id="UP000002279"/>
    </source>
</evidence>
<dbReference type="InterPro" id="IPR049883">
    <property type="entry name" value="NOTCH1_EGF-like"/>
</dbReference>
<dbReference type="PROSITE" id="PS50026">
    <property type="entry name" value="EGF_3"/>
    <property type="match status" value="2"/>
</dbReference>
<dbReference type="GO" id="GO:0016020">
    <property type="term" value="C:membrane"/>
    <property type="evidence" value="ECO:0007669"/>
    <property type="project" value="UniProtKB-SubCell"/>
</dbReference>
<dbReference type="Bgee" id="ENSOANG00000040433">
    <property type="expression patterns" value="Expressed in endometrium and 4 other cell types or tissues"/>
</dbReference>
<dbReference type="CDD" id="cd00054">
    <property type="entry name" value="EGF_CA"/>
    <property type="match status" value="2"/>
</dbReference>
<dbReference type="SUPFAM" id="SSF57184">
    <property type="entry name" value="Growth factor receptor domain"/>
    <property type="match status" value="1"/>
</dbReference>
<name>A0A6I8NPC4_ORNAN</name>
<dbReference type="PROSITE" id="PS01186">
    <property type="entry name" value="EGF_2"/>
    <property type="match status" value="1"/>
</dbReference>
<sequence>MPLEGEGREKGRREVTRNIFAPAPRDPDAPGGGGGGGFFFYRARSAGARPDGINKATPVADRRGIGESGNMVRDGGGGGCHRGSGDAMLSPQGLRLLLRLFLLLFLLLLLLLLLPRCGRRPLQLLLTHRAHGTTNISVPDVCASCHVFATCQQRDGKKICICNYGFLGNGRTQCIDKDECNIGAKLVCGEHTSCHNTPGSFYCICLEGYQASNHNKTFIPNDGTSCLDVDECKVSSQCGLGGRCVNIDGSYECYCMDGYRPKNGTQPFHPAGDVAPCTKIDCGIPPEVTNAYISGGYSSGLGGEAHYSCKEGFSSDGRKQVAICTDPGVWESPLFQCQAVDCGALPLIPNAHPIYVSNSTYGSQVMFKCQEGYIPQSGNPTAFCNAKGQWEGPNFICTATDCGIPPVIPNTDRIWDSQTILGSEVHFVCKKGFSSTSGSRLSRCTSSGSWEIPDLTCEELNCGAPPVIQHADLMWNHSSSVGSVVHYACQDGFESTGGTNSSLCTEEGVWMESTLVCTGKAAISDVSVFNYTCVRWRKSTRRSDRKEVYMINVQGLCWDQKEFLHEEMFNLTTESEAPEVCLDLCQGTNYTVNITTVSPGISVPVTIMIQTAEENEFFNVLIFNETCLKWRRTGKVGIEEMYQFSILGRRWYQNDFSNAMTFNFTTSDGAPELCLDLYPGTNYLVNISLMTSSEHSALIPIVIPRGVKEIISNMSIKNETCLMWKGDVKKTDPEMYFIHIQGQRWYQQEFAQEVAFNITSGSRTPELCLDLHPGTNYSVNITAASSGFPVIVTMTTQISEPPLPEIEFLEVEGALPPLNLRKSEDRNGPISSYQLLVLPLDVQSTFTCDSLRATTYFSTTAHAEGYVAAEFLAKDVTDNMEVSLGDRLYYGKFYNGPLKGGKDYCIVLRITSEWEKVRTQSCAVWAQIKGSSLSLQQMMGVGLGSLAAVVVLVLLSFIAVWGQRHTTHSL</sequence>
<reference evidence="16" key="3">
    <citation type="submission" date="2025-09" db="UniProtKB">
        <authorList>
            <consortium name="Ensembl"/>
        </authorList>
    </citation>
    <scope>IDENTIFICATION</scope>
    <source>
        <strain evidence="16">Glennie</strain>
    </source>
</reference>
<feature type="transmembrane region" description="Helical" evidence="13">
    <location>
        <begin position="938"/>
        <end position="961"/>
    </location>
</feature>
<feature type="transmembrane region" description="Helical" evidence="13">
    <location>
        <begin position="96"/>
        <end position="114"/>
    </location>
</feature>
<keyword evidence="2 10" id="KW-0245">EGF-like domain</keyword>
<dbReference type="FunCoup" id="A0A6I8NPC4">
    <property type="interactions" value="378"/>
</dbReference>
<evidence type="ECO:0000256" key="4">
    <source>
        <dbReference type="ARBA" id="ARBA00022729"/>
    </source>
</evidence>
<keyword evidence="9" id="KW-0325">Glycoprotein</keyword>
<evidence type="ECO:0000259" key="14">
    <source>
        <dbReference type="PROSITE" id="PS50026"/>
    </source>
</evidence>
<dbReference type="PROSITE" id="PS01187">
    <property type="entry name" value="EGF_CA"/>
    <property type="match status" value="1"/>
</dbReference>
<dbReference type="Gene3D" id="2.10.25.10">
    <property type="entry name" value="Laminin"/>
    <property type="match status" value="3"/>
</dbReference>
<keyword evidence="5" id="KW-0677">Repeat</keyword>
<keyword evidence="7 13" id="KW-0472">Membrane</keyword>
<evidence type="ECO:0000256" key="6">
    <source>
        <dbReference type="ARBA" id="ARBA00022989"/>
    </source>
</evidence>
<dbReference type="Gene3D" id="2.10.70.10">
    <property type="entry name" value="Complement Module, domain 1"/>
    <property type="match status" value="4"/>
</dbReference>
<dbReference type="SMART" id="SM00032">
    <property type="entry name" value="CCP"/>
    <property type="match status" value="4"/>
</dbReference>
<dbReference type="AlphaFoldDB" id="A0A6I8NPC4"/>
<feature type="domain" description="EGF-like" evidence="14">
    <location>
        <begin position="176"/>
        <end position="215"/>
    </location>
</feature>
<evidence type="ECO:0000256" key="11">
    <source>
        <dbReference type="PROSITE-ProRule" id="PRU00302"/>
    </source>
</evidence>
<evidence type="ECO:0000256" key="12">
    <source>
        <dbReference type="SAM" id="MobiDB-lite"/>
    </source>
</evidence>
<keyword evidence="4" id="KW-0732">Signal</keyword>
<dbReference type="SMART" id="SM00179">
    <property type="entry name" value="EGF_CA"/>
    <property type="match status" value="2"/>
</dbReference>
<organism evidence="16 17">
    <name type="scientific">Ornithorhynchus anatinus</name>
    <name type="common">Duckbill platypus</name>
    <dbReference type="NCBI Taxonomy" id="9258"/>
    <lineage>
        <taxon>Eukaryota</taxon>
        <taxon>Metazoa</taxon>
        <taxon>Chordata</taxon>
        <taxon>Craniata</taxon>
        <taxon>Vertebrata</taxon>
        <taxon>Euteleostomi</taxon>
        <taxon>Mammalia</taxon>
        <taxon>Monotremata</taxon>
        <taxon>Ornithorhynchidae</taxon>
        <taxon>Ornithorhynchus</taxon>
    </lineage>
</organism>
<dbReference type="Proteomes" id="UP000002279">
    <property type="component" value="Chromosome X3"/>
</dbReference>
<dbReference type="InterPro" id="IPR000742">
    <property type="entry name" value="EGF"/>
</dbReference>
<dbReference type="Pfam" id="PF00084">
    <property type="entry name" value="Sushi"/>
    <property type="match status" value="4"/>
</dbReference>
<dbReference type="CDD" id="cd00033">
    <property type="entry name" value="CCP"/>
    <property type="match status" value="4"/>
</dbReference>
<feature type="domain" description="Sushi" evidence="15">
    <location>
        <begin position="340"/>
        <end position="399"/>
    </location>
</feature>
<dbReference type="InterPro" id="IPR000152">
    <property type="entry name" value="EGF-type_Asp/Asn_hydroxyl_site"/>
</dbReference>
<feature type="domain" description="Sushi" evidence="15">
    <location>
        <begin position="460"/>
        <end position="519"/>
    </location>
</feature>
<protein>
    <recommendedName>
        <fullName evidence="18">Sushi domain containing 1</fullName>
    </recommendedName>
</protein>
<comment type="caution">
    <text evidence="10">Lacks conserved residue(s) required for the propagation of feature annotation.</text>
</comment>
<dbReference type="GO" id="GO:0005509">
    <property type="term" value="F:calcium ion binding"/>
    <property type="evidence" value="ECO:0007669"/>
    <property type="project" value="InterPro"/>
</dbReference>
<dbReference type="InterPro" id="IPR000436">
    <property type="entry name" value="Sushi_SCR_CCP_dom"/>
</dbReference>
<evidence type="ECO:0000256" key="10">
    <source>
        <dbReference type="PROSITE-ProRule" id="PRU00076"/>
    </source>
</evidence>
<dbReference type="PANTHER" id="PTHR24051">
    <property type="entry name" value="SUSHI DOMAIN-CONTAINING PROTEIN 1"/>
    <property type="match status" value="1"/>
</dbReference>
<dbReference type="InterPro" id="IPR057598">
    <property type="entry name" value="Fn3_PTPRU"/>
</dbReference>
<reference evidence="16 17" key="1">
    <citation type="journal article" date="2008" name="Nature">
        <title>Genome analysis of the platypus reveals unique signatures of evolution.</title>
        <authorList>
            <person name="Warren W.C."/>
            <person name="Hillier L.W."/>
            <person name="Marshall Graves J.A."/>
            <person name="Birney E."/>
            <person name="Ponting C.P."/>
            <person name="Grutzner F."/>
            <person name="Belov K."/>
            <person name="Miller W."/>
            <person name="Clarke L."/>
            <person name="Chinwalla A.T."/>
            <person name="Yang S.P."/>
            <person name="Heger A."/>
            <person name="Locke D.P."/>
            <person name="Miethke P."/>
            <person name="Waters P.D."/>
            <person name="Veyrunes F."/>
            <person name="Fulton L."/>
            <person name="Fulton B."/>
            <person name="Graves T."/>
            <person name="Wallis J."/>
            <person name="Puente X.S."/>
            <person name="Lopez-Otin C."/>
            <person name="Ordonez G.R."/>
            <person name="Eichler E.E."/>
            <person name="Chen L."/>
            <person name="Cheng Z."/>
            <person name="Deakin J.E."/>
            <person name="Alsop A."/>
            <person name="Thompson K."/>
            <person name="Kirby P."/>
            <person name="Papenfuss A.T."/>
            <person name="Wakefield M.J."/>
            <person name="Olender T."/>
            <person name="Lancet D."/>
            <person name="Huttley G.A."/>
            <person name="Smit A.F."/>
            <person name="Pask A."/>
            <person name="Temple-Smith P."/>
            <person name="Batzer M.A."/>
            <person name="Walker J.A."/>
            <person name="Konkel M.K."/>
            <person name="Harris R.S."/>
            <person name="Whittington C.M."/>
            <person name="Wong E.S."/>
            <person name="Gemmell N.J."/>
            <person name="Buschiazzo E."/>
            <person name="Vargas Jentzsch I.M."/>
            <person name="Merkel A."/>
            <person name="Schmitz J."/>
            <person name="Zemann A."/>
            <person name="Churakov G."/>
            <person name="Kriegs J.O."/>
            <person name="Brosius J."/>
            <person name="Murchison E.P."/>
            <person name="Sachidanandam R."/>
            <person name="Smith C."/>
            <person name="Hannon G.J."/>
            <person name="Tsend-Ayush E."/>
            <person name="McMillan D."/>
            <person name="Attenborough R."/>
            <person name="Rens W."/>
            <person name="Ferguson-Smith M."/>
            <person name="Lefevre C.M."/>
            <person name="Sharp J.A."/>
            <person name="Nicholas K.R."/>
            <person name="Ray D.A."/>
            <person name="Kube M."/>
            <person name="Reinhardt R."/>
            <person name="Pringle T.H."/>
            <person name="Taylor J."/>
            <person name="Jones R.C."/>
            <person name="Nixon B."/>
            <person name="Dacheux J.L."/>
            <person name="Niwa H."/>
            <person name="Sekita Y."/>
            <person name="Huang X."/>
            <person name="Stark A."/>
            <person name="Kheradpour P."/>
            <person name="Kellis M."/>
            <person name="Flicek P."/>
            <person name="Chen Y."/>
            <person name="Webber C."/>
            <person name="Hardison R."/>
            <person name="Nelson J."/>
            <person name="Hallsworth-Pepin K."/>
            <person name="Delehaunty K."/>
            <person name="Markovic C."/>
            <person name="Minx P."/>
            <person name="Feng Y."/>
            <person name="Kremitzki C."/>
            <person name="Mitreva M."/>
            <person name="Glasscock J."/>
            <person name="Wylie T."/>
            <person name="Wohldmann P."/>
            <person name="Thiru P."/>
            <person name="Nhan M.N."/>
            <person name="Pohl C.S."/>
            <person name="Smith S.M."/>
            <person name="Hou S."/>
            <person name="Nefedov M."/>
            <person name="de Jong P.J."/>
            <person name="Renfree M.B."/>
            <person name="Mardis E.R."/>
            <person name="Wilson R.K."/>
        </authorList>
    </citation>
    <scope>NUCLEOTIDE SEQUENCE [LARGE SCALE GENOMIC DNA]</scope>
    <source>
        <strain evidence="16 17">Glennie</strain>
    </source>
</reference>
<keyword evidence="17" id="KW-1185">Reference proteome</keyword>
<feature type="domain" description="EGF-like" evidence="14">
    <location>
        <begin position="228"/>
        <end position="265"/>
    </location>
</feature>
<evidence type="ECO:0000256" key="3">
    <source>
        <dbReference type="ARBA" id="ARBA00022692"/>
    </source>
</evidence>
<evidence type="ECO:0000256" key="8">
    <source>
        <dbReference type="ARBA" id="ARBA00023157"/>
    </source>
</evidence>
<dbReference type="InParanoid" id="A0A6I8NPC4"/>